<dbReference type="Proteomes" id="UP000827092">
    <property type="component" value="Unassembled WGS sequence"/>
</dbReference>
<protein>
    <submittedName>
        <fullName evidence="1">Uncharacterized protein</fullName>
    </submittedName>
</protein>
<keyword evidence="2" id="KW-1185">Reference proteome</keyword>
<sequence>MKIAKDCMRPAGYHYTLVGSAFKPHSKKYRSAYSFRRLDSVWEMTNSSRLLDLHEKEENLQFEREETGILAKISLAGQFRKQREIKYLHTDTQKGIRG</sequence>
<accession>A0AAV6VK93</accession>
<evidence type="ECO:0000313" key="2">
    <source>
        <dbReference type="Proteomes" id="UP000827092"/>
    </source>
</evidence>
<organism evidence="1 2">
    <name type="scientific">Oedothorax gibbosus</name>
    <dbReference type="NCBI Taxonomy" id="931172"/>
    <lineage>
        <taxon>Eukaryota</taxon>
        <taxon>Metazoa</taxon>
        <taxon>Ecdysozoa</taxon>
        <taxon>Arthropoda</taxon>
        <taxon>Chelicerata</taxon>
        <taxon>Arachnida</taxon>
        <taxon>Araneae</taxon>
        <taxon>Araneomorphae</taxon>
        <taxon>Entelegynae</taxon>
        <taxon>Araneoidea</taxon>
        <taxon>Linyphiidae</taxon>
        <taxon>Erigoninae</taxon>
        <taxon>Oedothorax</taxon>
    </lineage>
</organism>
<dbReference type="AlphaFoldDB" id="A0AAV6VK93"/>
<reference evidence="1 2" key="1">
    <citation type="journal article" date="2022" name="Nat. Ecol. Evol.">
        <title>A masculinizing supergene underlies an exaggerated male reproductive morph in a spider.</title>
        <authorList>
            <person name="Hendrickx F."/>
            <person name="De Corte Z."/>
            <person name="Sonet G."/>
            <person name="Van Belleghem S.M."/>
            <person name="Kostlbacher S."/>
            <person name="Vangestel C."/>
        </authorList>
    </citation>
    <scope>NUCLEOTIDE SEQUENCE [LARGE SCALE GENOMIC DNA]</scope>
    <source>
        <strain evidence="1">W744_W776</strain>
    </source>
</reference>
<proteinExistence type="predicted"/>
<dbReference type="EMBL" id="JAFNEN010000075">
    <property type="protein sequence ID" value="KAG8195971.1"/>
    <property type="molecule type" value="Genomic_DNA"/>
</dbReference>
<evidence type="ECO:0000313" key="1">
    <source>
        <dbReference type="EMBL" id="KAG8195971.1"/>
    </source>
</evidence>
<name>A0AAV6VK93_9ARAC</name>
<comment type="caution">
    <text evidence="1">The sequence shown here is derived from an EMBL/GenBank/DDBJ whole genome shotgun (WGS) entry which is preliminary data.</text>
</comment>
<gene>
    <name evidence="1" type="ORF">JTE90_028945</name>
</gene>